<proteinExistence type="predicted"/>
<keyword evidence="2" id="KW-1185">Reference proteome</keyword>
<dbReference type="Proteomes" id="UP000594480">
    <property type="component" value="Chromosome"/>
</dbReference>
<accession>A0A7S8N160</accession>
<dbReference type="AlphaFoldDB" id="A0A7S8N160"/>
<evidence type="ECO:0000313" key="1">
    <source>
        <dbReference type="EMBL" id="QPE06105.1"/>
    </source>
</evidence>
<sequence>MILGLTPEELYRTQPHLRIVLSFVARNVAHLGLKAYERVSDADRRRLQDDPLALLLKYPNESMTQYELIESLASDLGLYDVAYWFVYEDVDRPSGWAIQPIPPSWVTGHSGGTSFAPAKYVVVSAAGEETRIAAKDMVVFHGWNPGRPKHGASPIHTLKQILAEQVQAWSYREQVWQNGGRVGSVITRPKDAAWSDAARERFARDWKNRWTGRTGKKAGGTPILEDGMELKQMRFNAREEEWAEVAKLALATVAAVYHVNPVMVGILDNANFSNTKEFRKMLYSETLGPLLAMIEDRINTFLVPRIAESASAYVEFNIEEKLQGDFEEQAAILSTSAGAPWMTRNEVRALRNLPAVEGGDTLVVPLNVLTGGQASPRDSGTQNERSGPAITKGALDMLLKLSESHPDQVGDILRELSSGKAVEDIGELREVREGERVTVRAKEMAPPTYVQKADEVVAAFFARQRKSVLSRLGAKSSEWWDEERWNDELSVDLLALALNTTVEVARAALERVGLSEDDYDVSRTEAFLSEVAKSRAGAINATTREQVQAILDGDGPDGVTDPGHVFDVAEGSRTATIAATLVTTFATFATVEAGKQNGGATKTWIVTSGNPRPEHAAMDGETVGVDDVFSNGAKWPGDPVLGADGVAGCTCDVEVTFG</sequence>
<gene>
    <name evidence="1" type="ORF">IT882_13080</name>
</gene>
<evidence type="ECO:0000313" key="2">
    <source>
        <dbReference type="Proteomes" id="UP000594480"/>
    </source>
</evidence>
<name>A0A7S8N160_9MICO</name>
<dbReference type="NCBIfam" id="TIGR01537">
    <property type="entry name" value="portal_HK97"/>
    <property type="match status" value="1"/>
</dbReference>
<dbReference type="EMBL" id="CP064760">
    <property type="protein sequence ID" value="QPE06105.1"/>
    <property type="molecule type" value="Genomic_DNA"/>
</dbReference>
<protein>
    <submittedName>
        <fullName evidence="1">Phage portal protein</fullName>
    </submittedName>
</protein>
<organism evidence="1 2">
    <name type="scientific">Microbacterium schleiferi</name>
    <dbReference type="NCBI Taxonomy" id="69362"/>
    <lineage>
        <taxon>Bacteria</taxon>
        <taxon>Bacillati</taxon>
        <taxon>Actinomycetota</taxon>
        <taxon>Actinomycetes</taxon>
        <taxon>Micrococcales</taxon>
        <taxon>Microbacteriaceae</taxon>
        <taxon>Microbacterium</taxon>
    </lineage>
</organism>
<dbReference type="InterPro" id="IPR006427">
    <property type="entry name" value="Portal_HK97"/>
</dbReference>
<dbReference type="KEGG" id="msf:IT882_13080"/>
<reference evidence="1 2" key="1">
    <citation type="submission" date="2020-11" db="EMBL/GenBank/DDBJ databases">
        <title>Amino acid is mineralized and recycled by bacteria in oceanic microbiome.</title>
        <authorList>
            <person name="Zheng L.Y."/>
        </authorList>
    </citation>
    <scope>NUCLEOTIDE SEQUENCE [LARGE SCALE GENOMIC DNA]</scope>
    <source>
        <strain evidence="1 2">A32-1</strain>
    </source>
</reference>
<dbReference type="InterPro" id="IPR006944">
    <property type="entry name" value="Phage/GTA_portal"/>
</dbReference>
<dbReference type="Pfam" id="PF04860">
    <property type="entry name" value="Phage_portal"/>
    <property type="match status" value="1"/>
</dbReference>